<protein>
    <recommendedName>
        <fullName evidence="8">Ubiquitin fusion degradaton protein</fullName>
    </recommendedName>
</protein>
<feature type="compositionally biased region" description="Acidic residues" evidence="3">
    <location>
        <begin position="29"/>
        <end position="51"/>
    </location>
</feature>
<dbReference type="AlphaFoldDB" id="A0AAV6KTC8"/>
<dbReference type="Pfam" id="PF03152">
    <property type="entry name" value="UFD1_N1"/>
    <property type="match status" value="1"/>
</dbReference>
<comment type="similarity">
    <text evidence="1">Belongs to the UFD1 family.</text>
</comment>
<feature type="region of interest" description="Disordered" evidence="3">
    <location>
        <begin position="21"/>
        <end position="55"/>
    </location>
</feature>
<dbReference type="EMBL" id="JACTNZ010000003">
    <property type="protein sequence ID" value="KAG5555509.1"/>
    <property type="molecule type" value="Genomic_DNA"/>
</dbReference>
<name>A0AAV6KTC8_9ERIC</name>
<organism evidence="6 7">
    <name type="scientific">Rhododendron griersonianum</name>
    <dbReference type="NCBI Taxonomy" id="479676"/>
    <lineage>
        <taxon>Eukaryota</taxon>
        <taxon>Viridiplantae</taxon>
        <taxon>Streptophyta</taxon>
        <taxon>Embryophyta</taxon>
        <taxon>Tracheophyta</taxon>
        <taxon>Spermatophyta</taxon>
        <taxon>Magnoliopsida</taxon>
        <taxon>eudicotyledons</taxon>
        <taxon>Gunneridae</taxon>
        <taxon>Pentapetalae</taxon>
        <taxon>asterids</taxon>
        <taxon>Ericales</taxon>
        <taxon>Ericaceae</taxon>
        <taxon>Ericoideae</taxon>
        <taxon>Rhodoreae</taxon>
        <taxon>Rhododendron</taxon>
    </lineage>
</organism>
<dbReference type="InterPro" id="IPR055418">
    <property type="entry name" value="UFD1_N2"/>
</dbReference>
<feature type="domain" description="Ubiquitin fusion degradation protein UFD1 N-terminal subdomain 1" evidence="4">
    <location>
        <begin position="62"/>
        <end position="157"/>
    </location>
</feature>
<proteinExistence type="inferred from homology"/>
<evidence type="ECO:0000256" key="3">
    <source>
        <dbReference type="SAM" id="MobiDB-lite"/>
    </source>
</evidence>
<keyword evidence="7" id="KW-1185">Reference proteome</keyword>
<dbReference type="PANTHER" id="PTHR12555">
    <property type="entry name" value="UBIQUITIN FUSION DEGRADATON PROTEIN 1"/>
    <property type="match status" value="1"/>
</dbReference>
<dbReference type="Gene3D" id="2.40.40.50">
    <property type="entry name" value="Ubiquitin fusion degradation protein UFD1, N-terminal domain"/>
    <property type="match status" value="1"/>
</dbReference>
<sequence>MQDLEKSNRFTFKILVMQTSEEHPTKIDNDEEYDDEASVDESDPELPEEETSPVAHNRTRCFKQEYHCFPLSHINKTHLEDGNKILMPASALHRLMSMNIEYPMVFEIRNPYSDRVSHCGVLEFSAEEGYVFLPDWMMKNLQLQYGNLVTLRSTTLPKGTFMKIQPHTMKFLAISDPKSALEAALRDFSCLTIGDTIMLTHDQKKYDIDIVETKPSGAISVIETDLEVDFATPLDYKEPEKKPKSMVNPKREPEKATEDMGKEEPKFRPFTGVARRLDGQPLIAPVESDSVSTSMVKDGLVAADSIRSRKRKHPGKLVFGPKDVSQSQEKSARVSKEDHEERTSKNDKQKFQPFTGMKHTLAG</sequence>
<dbReference type="GO" id="GO:0031593">
    <property type="term" value="F:polyubiquitin modification-dependent protein binding"/>
    <property type="evidence" value="ECO:0007669"/>
    <property type="project" value="TreeGrafter"/>
</dbReference>
<evidence type="ECO:0000313" key="6">
    <source>
        <dbReference type="EMBL" id="KAG5555509.1"/>
    </source>
</evidence>
<evidence type="ECO:0000256" key="2">
    <source>
        <dbReference type="ARBA" id="ARBA00022786"/>
    </source>
</evidence>
<evidence type="ECO:0000259" key="5">
    <source>
        <dbReference type="Pfam" id="PF24842"/>
    </source>
</evidence>
<dbReference type="GO" id="GO:0036503">
    <property type="term" value="P:ERAD pathway"/>
    <property type="evidence" value="ECO:0007669"/>
    <property type="project" value="TreeGrafter"/>
</dbReference>
<evidence type="ECO:0008006" key="8">
    <source>
        <dbReference type="Google" id="ProtNLM"/>
    </source>
</evidence>
<evidence type="ECO:0000256" key="1">
    <source>
        <dbReference type="ARBA" id="ARBA00006043"/>
    </source>
</evidence>
<comment type="caution">
    <text evidence="6">The sequence shown here is derived from an EMBL/GenBank/DDBJ whole genome shotgun (WGS) entry which is preliminary data.</text>
</comment>
<dbReference type="PANTHER" id="PTHR12555:SF13">
    <property type="entry name" value="UBIQUITIN RECOGNITION FACTOR IN ER-ASSOCIATED DEGRADATION PROTEIN 1"/>
    <property type="match status" value="1"/>
</dbReference>
<feature type="region of interest" description="Disordered" evidence="3">
    <location>
        <begin position="237"/>
        <end position="273"/>
    </location>
</feature>
<gene>
    <name evidence="6" type="ORF">RHGRI_006227</name>
</gene>
<dbReference type="GO" id="GO:0034098">
    <property type="term" value="C:VCP-NPL4-UFD1 AAA ATPase complex"/>
    <property type="evidence" value="ECO:0007669"/>
    <property type="project" value="TreeGrafter"/>
</dbReference>
<evidence type="ECO:0000313" key="7">
    <source>
        <dbReference type="Proteomes" id="UP000823749"/>
    </source>
</evidence>
<reference evidence="6" key="1">
    <citation type="submission" date="2020-08" db="EMBL/GenBank/DDBJ databases">
        <title>Plant Genome Project.</title>
        <authorList>
            <person name="Zhang R.-G."/>
        </authorList>
    </citation>
    <scope>NUCLEOTIDE SEQUENCE</scope>
    <source>
        <strain evidence="6">WSP0</strain>
        <tissue evidence="6">Leaf</tissue>
    </source>
</reference>
<dbReference type="Pfam" id="PF24842">
    <property type="entry name" value="UFD1_N2"/>
    <property type="match status" value="1"/>
</dbReference>
<accession>A0AAV6KTC8</accession>
<dbReference type="Proteomes" id="UP000823749">
    <property type="component" value="Chromosome 3"/>
</dbReference>
<dbReference type="Gene3D" id="3.10.330.10">
    <property type="match status" value="1"/>
</dbReference>
<evidence type="ECO:0000259" key="4">
    <source>
        <dbReference type="Pfam" id="PF03152"/>
    </source>
</evidence>
<dbReference type="GO" id="GO:0006511">
    <property type="term" value="P:ubiquitin-dependent protein catabolic process"/>
    <property type="evidence" value="ECO:0007669"/>
    <property type="project" value="InterPro"/>
</dbReference>
<feature type="domain" description="Ubiquitin fusion degradation protein UFD1 N-terminal subdomain 2" evidence="5">
    <location>
        <begin position="158"/>
        <end position="233"/>
    </location>
</feature>
<feature type="compositionally biased region" description="Basic and acidic residues" evidence="3">
    <location>
        <begin position="330"/>
        <end position="350"/>
    </location>
</feature>
<feature type="compositionally biased region" description="Basic and acidic residues" evidence="3">
    <location>
        <begin position="237"/>
        <end position="267"/>
    </location>
</feature>
<dbReference type="InterPro" id="IPR004854">
    <property type="entry name" value="Ufd1-like"/>
</dbReference>
<dbReference type="InterPro" id="IPR042299">
    <property type="entry name" value="Ufd1-like_Nn"/>
</dbReference>
<feature type="region of interest" description="Disordered" evidence="3">
    <location>
        <begin position="303"/>
        <end position="363"/>
    </location>
</feature>
<keyword evidence="2" id="KW-0833">Ubl conjugation pathway</keyword>
<dbReference type="InterPro" id="IPR055417">
    <property type="entry name" value="UFD1_N1"/>
</dbReference>